<gene>
    <name evidence="2" type="ORF">SAMN02745158_02795</name>
</gene>
<accession>A0A1M4ZJC5</accession>
<evidence type="ECO:0000256" key="1">
    <source>
        <dbReference type="SAM" id="Phobius"/>
    </source>
</evidence>
<keyword evidence="1" id="KW-0472">Membrane</keyword>
<name>A0A1M4ZJC5_9CLOT</name>
<dbReference type="STRING" id="1122155.SAMN02745158_02795"/>
<evidence type="ECO:0000313" key="2">
    <source>
        <dbReference type="EMBL" id="SHF18139.1"/>
    </source>
</evidence>
<keyword evidence="3" id="KW-1185">Reference proteome</keyword>
<dbReference type="NCBIfam" id="TIGR02876">
    <property type="entry name" value="spore_yqfD"/>
    <property type="match status" value="1"/>
</dbReference>
<dbReference type="AlphaFoldDB" id="A0A1M4ZJC5"/>
<organism evidence="2 3">
    <name type="scientific">Lactonifactor longoviformis DSM 17459</name>
    <dbReference type="NCBI Taxonomy" id="1122155"/>
    <lineage>
        <taxon>Bacteria</taxon>
        <taxon>Bacillati</taxon>
        <taxon>Bacillota</taxon>
        <taxon>Clostridia</taxon>
        <taxon>Eubacteriales</taxon>
        <taxon>Clostridiaceae</taxon>
        <taxon>Lactonifactor</taxon>
    </lineage>
</organism>
<dbReference type="EMBL" id="FQVI01000015">
    <property type="protein sequence ID" value="SHF18139.1"/>
    <property type="molecule type" value="Genomic_DNA"/>
</dbReference>
<proteinExistence type="predicted"/>
<dbReference type="RefSeq" id="WP_072852778.1">
    <property type="nucleotide sequence ID" value="NZ_FQVI01000015.1"/>
</dbReference>
<dbReference type="Pfam" id="PF06898">
    <property type="entry name" value="YqfD"/>
    <property type="match status" value="1"/>
</dbReference>
<dbReference type="PIRSF" id="PIRSF029895">
    <property type="entry name" value="SpoIV"/>
    <property type="match status" value="1"/>
</dbReference>
<dbReference type="OrthoDB" id="1640349at2"/>
<dbReference type="InterPro" id="IPR010690">
    <property type="entry name" value="YqfD"/>
</dbReference>
<keyword evidence="1" id="KW-1133">Transmembrane helix</keyword>
<reference evidence="2 3" key="1">
    <citation type="submission" date="2016-11" db="EMBL/GenBank/DDBJ databases">
        <authorList>
            <person name="Jaros S."/>
            <person name="Januszkiewicz K."/>
            <person name="Wedrychowicz H."/>
        </authorList>
    </citation>
    <scope>NUCLEOTIDE SEQUENCE [LARGE SCALE GENOMIC DNA]</scope>
    <source>
        <strain evidence="2 3">DSM 17459</strain>
    </source>
</reference>
<keyword evidence="1" id="KW-0812">Transmembrane</keyword>
<dbReference type="Proteomes" id="UP000184245">
    <property type="component" value="Unassembled WGS sequence"/>
</dbReference>
<evidence type="ECO:0000313" key="3">
    <source>
        <dbReference type="Proteomes" id="UP000184245"/>
    </source>
</evidence>
<protein>
    <submittedName>
        <fullName evidence="2">Similar to stage IV sporulation protein</fullName>
    </submittedName>
</protein>
<feature type="transmembrane region" description="Helical" evidence="1">
    <location>
        <begin position="88"/>
        <end position="108"/>
    </location>
</feature>
<sequence>MKKWKYYGKGYLHIRLMSKEPERFLNLCANHNIPIWDLTHVENYYEMNITIQGFYQLKPLCKKTKTRIMIKGKYGLPFFFYKNKKRKAFFIGIALCLFLLYGMSLYIWNIHVEGNLSNSTQSILLYLDELDVHHGIAKRKLDCAWISAQIRKEFPDIIWVSTKIQGTRLILHVQENTDRYVEEEAADTSPCDLVAEKGGTIVSMVTRQGTPQMAKGDVCKEGDILVLGRLDIKDDSGETAQREYVHSDADIYVRTQYQYYQEFPLSYDKRVYTGKTKKHYILQIMDTYFSTRGRAPFTDYHSVSSTNRVKLTENFYLPITYGTITDYEYTPETLTYTKAEAVKKAQRKLTSFLDKLSEKGVEICDNRVKIEINSTSCISKGSIEVIEKIGKEAPTEVVAPPEAEERTAETDE</sequence>